<dbReference type="KEGG" id="lpav:PLANPX_4065"/>
<evidence type="ECO:0000313" key="3">
    <source>
        <dbReference type="Proteomes" id="UP000326837"/>
    </source>
</evidence>
<dbReference type="EMBL" id="AP021861">
    <property type="protein sequence ID" value="BBO34453.1"/>
    <property type="molecule type" value="Genomic_DNA"/>
</dbReference>
<evidence type="ECO:0000256" key="1">
    <source>
        <dbReference type="SAM" id="MobiDB-lite"/>
    </source>
</evidence>
<sequence>MNIQKALSERGVQPVPAPRRKRARQKETLSAFAELILTAFHEGNDCPLRDLADAVGQHRTNAVATACGAGVGGKGGGNFWMEHGVVIRCRENAALAAEFLSEDAAQDLVGSLGVDFDDFIDSMLSLPSLSPACDASGA</sequence>
<name>A0A5K7XJN9_9BACT</name>
<evidence type="ECO:0000313" key="2">
    <source>
        <dbReference type="EMBL" id="BBO34453.1"/>
    </source>
</evidence>
<dbReference type="RefSeq" id="WP_152100026.1">
    <property type="nucleotide sequence ID" value="NZ_AP021861.1"/>
</dbReference>
<proteinExistence type="predicted"/>
<gene>
    <name evidence="2" type="ORF">PLANPX_4065</name>
</gene>
<feature type="region of interest" description="Disordered" evidence="1">
    <location>
        <begin position="1"/>
        <end position="24"/>
    </location>
</feature>
<dbReference type="AlphaFoldDB" id="A0A5K7XJN9"/>
<keyword evidence="3" id="KW-1185">Reference proteome</keyword>
<protein>
    <submittedName>
        <fullName evidence="2">Uncharacterized protein</fullName>
    </submittedName>
</protein>
<reference evidence="3" key="1">
    <citation type="submission" date="2019-10" db="EMBL/GenBank/DDBJ databases">
        <title>Lacipirellula parvula gen. nov., sp. nov., representing a lineage of planctomycetes widespread in freshwater anoxic habitats, and description of the family Lacipirellulaceae.</title>
        <authorList>
            <person name="Dedysh S.N."/>
            <person name="Kulichevskaya I.S."/>
            <person name="Beletsky A.V."/>
            <person name="Rakitin A.L."/>
            <person name="Mardanov A.V."/>
            <person name="Ivanova A.A."/>
            <person name="Saltykova V.X."/>
            <person name="Rijpstra W.I.C."/>
            <person name="Sinninghe Damste J.S."/>
            <person name="Ravin N.V."/>
        </authorList>
    </citation>
    <scope>NUCLEOTIDE SEQUENCE [LARGE SCALE GENOMIC DNA]</scope>
    <source>
        <strain evidence="3">PX69</strain>
    </source>
</reference>
<organism evidence="2 3">
    <name type="scientific">Lacipirellula parvula</name>
    <dbReference type="NCBI Taxonomy" id="2650471"/>
    <lineage>
        <taxon>Bacteria</taxon>
        <taxon>Pseudomonadati</taxon>
        <taxon>Planctomycetota</taxon>
        <taxon>Planctomycetia</taxon>
        <taxon>Pirellulales</taxon>
        <taxon>Lacipirellulaceae</taxon>
        <taxon>Lacipirellula</taxon>
    </lineage>
</organism>
<dbReference type="Proteomes" id="UP000326837">
    <property type="component" value="Chromosome"/>
</dbReference>
<accession>A0A5K7XJN9</accession>